<protein>
    <submittedName>
        <fullName evidence="2">Tol-Pal system beta propeller repeat protein TolB</fullName>
    </submittedName>
</protein>
<dbReference type="InterPro" id="IPR011659">
    <property type="entry name" value="WD40"/>
</dbReference>
<dbReference type="InterPro" id="IPR011042">
    <property type="entry name" value="6-blade_b-propeller_TolB-like"/>
</dbReference>
<reference evidence="3" key="2">
    <citation type="submission" date="2016-04" db="EMBL/GenBank/DDBJ databases">
        <title>First Complete Genome Sequence of a Subdivision 6 Acidobacterium.</title>
        <authorList>
            <person name="Huang S."/>
            <person name="Vieira S."/>
            <person name="Bunk B."/>
            <person name="Riedel T."/>
            <person name="Sproeer C."/>
            <person name="Overmann J."/>
        </authorList>
    </citation>
    <scope>NUCLEOTIDE SEQUENCE [LARGE SCALE GENOMIC DNA]</scope>
    <source>
        <strain evidence="3">DSM 100886 HEG_-6_39</strain>
    </source>
</reference>
<keyword evidence="3" id="KW-1185">Reference proteome</keyword>
<reference evidence="2 3" key="1">
    <citation type="journal article" date="2016" name="Genome Announc.">
        <title>First Complete Genome Sequence of a Subdivision 6 Acidobacterium Strain.</title>
        <authorList>
            <person name="Huang S."/>
            <person name="Vieira S."/>
            <person name="Bunk B."/>
            <person name="Riedel T."/>
            <person name="Sproer C."/>
            <person name="Overmann J."/>
        </authorList>
    </citation>
    <scope>NUCLEOTIDE SEQUENCE [LARGE SCALE GENOMIC DNA]</scope>
    <source>
        <strain evidence="3">DSM 100886 HEG_-6_39</strain>
    </source>
</reference>
<evidence type="ECO:0000313" key="2">
    <source>
        <dbReference type="EMBL" id="AMY09497.1"/>
    </source>
</evidence>
<sequence>MLAGAASGLLLAAPETQGADSCPLTAIPQGSSASEFGPPSISADGRFLAFASRTRLVTLATGTGSEIYVLDLMTQTLTVESPLPSDSLLSSDSRAPSISSDGRFLVFEWVGTSRGGSAPPEHKQIMLRDRRVGTIRMLSVNGSAVPGDQSSSNAVLSADGRVVAFESLATNLVPGTDVNGADRDIYIAVLATGAITRASLDTSGLQREGPSFAPAVSADGRYVAFTSDARLDEASALGDARTDRPHTGRHHVFVRDLARGITRRVSRRPDGSEPNGASFLPSINSDGRWLAFVSNATDLAAGDTKDVSNIFLHDLEASTTTLVSRGVDGAASDGASTRPVLSGSGHLVAFESVASNLVCGKRCRPLDLDINLLTDVFVFDRDERSIVRLSSDSHSGWMEASGSPALDASGRVAAFSSRHPIADHDTRNDFDLFVVTPCGDGTTVQR</sequence>
<evidence type="ECO:0000256" key="1">
    <source>
        <dbReference type="ARBA" id="ARBA00009820"/>
    </source>
</evidence>
<gene>
    <name evidence="2" type="ORF">LuPra_02714</name>
</gene>
<dbReference type="Pfam" id="PF07676">
    <property type="entry name" value="PD40"/>
    <property type="match status" value="4"/>
</dbReference>
<accession>A0A143PLP6</accession>
<dbReference type="AlphaFoldDB" id="A0A143PLP6"/>
<name>A0A143PLP6_LUTPR</name>
<dbReference type="PANTHER" id="PTHR36842">
    <property type="entry name" value="PROTEIN TOLB HOMOLOG"/>
    <property type="match status" value="1"/>
</dbReference>
<organism evidence="2 3">
    <name type="scientific">Luteitalea pratensis</name>
    <dbReference type="NCBI Taxonomy" id="1855912"/>
    <lineage>
        <taxon>Bacteria</taxon>
        <taxon>Pseudomonadati</taxon>
        <taxon>Acidobacteriota</taxon>
        <taxon>Vicinamibacteria</taxon>
        <taxon>Vicinamibacterales</taxon>
        <taxon>Vicinamibacteraceae</taxon>
        <taxon>Luteitalea</taxon>
    </lineage>
</organism>
<dbReference type="KEGG" id="abac:LuPra_02714"/>
<dbReference type="SUPFAM" id="SSF82171">
    <property type="entry name" value="DPP6 N-terminal domain-like"/>
    <property type="match status" value="1"/>
</dbReference>
<dbReference type="PATRIC" id="fig|1813736.3.peg.2884"/>
<proteinExistence type="inferred from homology"/>
<comment type="similarity">
    <text evidence="1">Belongs to the TolB family.</text>
</comment>
<dbReference type="Proteomes" id="UP000076079">
    <property type="component" value="Chromosome"/>
</dbReference>
<dbReference type="EMBL" id="CP015136">
    <property type="protein sequence ID" value="AMY09497.1"/>
    <property type="molecule type" value="Genomic_DNA"/>
</dbReference>
<dbReference type="Gene3D" id="2.120.10.30">
    <property type="entry name" value="TolB, C-terminal domain"/>
    <property type="match status" value="2"/>
</dbReference>
<evidence type="ECO:0000313" key="3">
    <source>
        <dbReference type="Proteomes" id="UP000076079"/>
    </source>
</evidence>